<sequence>MTTREQIRTLLEPITRCYSDVVLDRSWALLVPVRHILKVIKIDGSSSADGFYPKCMAISLVSPPHLMPLVFEQRFSTRGGWSWTDPGMPEAFYREVDESALPTIRSISSFESLLERTALPGPLRQDPVGSQLFQDIAVHAVRGDLARVRAWCALAERTRSEWEAGMWREEIEAVVLPICTFMSRDDIAGLMVMLHGWERQAAHAVGIDRFWEPSPFPIEEQMQG</sequence>
<evidence type="ECO:0000313" key="2">
    <source>
        <dbReference type="Proteomes" id="UP000321389"/>
    </source>
</evidence>
<accession>A0A5B8KYS2</accession>
<keyword evidence="2" id="KW-1185">Reference proteome</keyword>
<dbReference type="RefSeq" id="WP_146299375.1">
    <property type="nucleotide sequence ID" value="NZ_CP042301.2"/>
</dbReference>
<reference evidence="1" key="1">
    <citation type="submission" date="2020-04" db="EMBL/GenBank/DDBJ databases">
        <title>Nitratireductor sp. nov. isolated from mangrove soil.</title>
        <authorList>
            <person name="Ye Y."/>
        </authorList>
    </citation>
    <scope>NUCLEOTIDE SEQUENCE</scope>
    <source>
        <strain evidence="1">SY7</strain>
    </source>
</reference>
<gene>
    <name evidence="1" type="ORF">FQ775_10220</name>
</gene>
<dbReference type="EMBL" id="CP042301">
    <property type="protein sequence ID" value="QDZ00729.1"/>
    <property type="molecule type" value="Genomic_DNA"/>
</dbReference>
<protein>
    <recommendedName>
        <fullName evidence="3">DUF4304 domain-containing protein</fullName>
    </recommendedName>
</protein>
<dbReference type="OrthoDB" id="8146150at2"/>
<dbReference type="AlphaFoldDB" id="A0A5B8KYS2"/>
<proteinExistence type="predicted"/>
<name>A0A5B8KYS2_9HYPH</name>
<organism evidence="1 2">
    <name type="scientific">Nitratireductor mangrovi</name>
    <dbReference type="NCBI Taxonomy" id="2599600"/>
    <lineage>
        <taxon>Bacteria</taxon>
        <taxon>Pseudomonadati</taxon>
        <taxon>Pseudomonadota</taxon>
        <taxon>Alphaproteobacteria</taxon>
        <taxon>Hyphomicrobiales</taxon>
        <taxon>Phyllobacteriaceae</taxon>
        <taxon>Nitratireductor</taxon>
    </lineage>
</organism>
<dbReference type="Proteomes" id="UP000321389">
    <property type="component" value="Chromosome"/>
</dbReference>
<evidence type="ECO:0000313" key="1">
    <source>
        <dbReference type="EMBL" id="QDZ00729.1"/>
    </source>
</evidence>
<dbReference type="KEGG" id="niy:FQ775_10220"/>
<evidence type="ECO:0008006" key="3">
    <source>
        <dbReference type="Google" id="ProtNLM"/>
    </source>
</evidence>